<feature type="transmembrane region" description="Helical" evidence="6">
    <location>
        <begin position="107"/>
        <end position="139"/>
    </location>
</feature>
<sequence>MAEQPPVAEQEGTRRGFRLRMSVAPLRVRGYRLLFVAQAASEFGNAFHFVALPWLVYQRGGDAAELGLIVAAYGLCRLITTPLGGVCTDRFGAWRVMMVSDLGRTTLTAALAVIAALDVGGFGLISALAAATGLFAGLFQPAAWAITPRLLPPEQLQSGMALLSTATFAAGLAGPGIAGLVVLVLDPASALAVDAATFAVSAAFLAAVGSALRGAAPATARSSTDGGFLGLLRESRLLRDVLVVTAAANLTMGGMSRVGLPSLAEGELGAGAVGLGGLLASFTGGCLAGGLLAAGVTGLRRRGRVAMISGLVLAVSVFAVPFVGLFGALAVLFVAGAASTVTNVMIVTVIQHGTPAPLLGRVMAAVLFCGLGLFPVSVAVSGFVVERFGTTSIFVITGVLLLGAFSFGLSRREITGR</sequence>
<dbReference type="GO" id="GO:0022857">
    <property type="term" value="F:transmembrane transporter activity"/>
    <property type="evidence" value="ECO:0007669"/>
    <property type="project" value="InterPro"/>
</dbReference>
<dbReference type="EMBL" id="CP016076">
    <property type="protein sequence ID" value="APU15954.1"/>
    <property type="molecule type" value="Genomic_DNA"/>
</dbReference>
<evidence type="ECO:0000313" key="8">
    <source>
        <dbReference type="EMBL" id="APU15954.1"/>
    </source>
</evidence>
<evidence type="ECO:0000256" key="1">
    <source>
        <dbReference type="ARBA" id="ARBA00004651"/>
    </source>
</evidence>
<keyword evidence="9" id="KW-1185">Reference proteome</keyword>
<dbReference type="Pfam" id="PF07690">
    <property type="entry name" value="MFS_1"/>
    <property type="match status" value="1"/>
</dbReference>
<evidence type="ECO:0000256" key="2">
    <source>
        <dbReference type="ARBA" id="ARBA00022475"/>
    </source>
</evidence>
<accession>A0AAC9LFJ9</accession>
<dbReference type="GO" id="GO:0005886">
    <property type="term" value="C:plasma membrane"/>
    <property type="evidence" value="ECO:0007669"/>
    <property type="project" value="UniProtKB-SubCell"/>
</dbReference>
<dbReference type="SUPFAM" id="SSF103473">
    <property type="entry name" value="MFS general substrate transporter"/>
    <property type="match status" value="1"/>
</dbReference>
<keyword evidence="2" id="KW-1003">Cell membrane</keyword>
<feature type="domain" description="Major facilitator superfamily (MFS) profile" evidence="7">
    <location>
        <begin position="18"/>
        <end position="415"/>
    </location>
</feature>
<organism evidence="8 9">
    <name type="scientific">Actinoalloteichus fjordicus</name>
    <dbReference type="NCBI Taxonomy" id="1612552"/>
    <lineage>
        <taxon>Bacteria</taxon>
        <taxon>Bacillati</taxon>
        <taxon>Actinomycetota</taxon>
        <taxon>Actinomycetes</taxon>
        <taxon>Pseudonocardiales</taxon>
        <taxon>Pseudonocardiaceae</taxon>
        <taxon>Actinoalloteichus</taxon>
    </lineage>
</organism>
<evidence type="ECO:0000256" key="3">
    <source>
        <dbReference type="ARBA" id="ARBA00022692"/>
    </source>
</evidence>
<evidence type="ECO:0000256" key="6">
    <source>
        <dbReference type="SAM" id="Phobius"/>
    </source>
</evidence>
<feature type="transmembrane region" description="Helical" evidence="6">
    <location>
        <begin position="305"/>
        <end position="323"/>
    </location>
</feature>
<keyword evidence="5 6" id="KW-0472">Membrane</keyword>
<feature type="transmembrane region" description="Helical" evidence="6">
    <location>
        <begin position="268"/>
        <end position="293"/>
    </location>
</feature>
<protein>
    <submittedName>
        <fullName evidence="8">Arabinose efflux permease family protein</fullName>
    </submittedName>
</protein>
<dbReference type="InterPro" id="IPR011701">
    <property type="entry name" value="MFS"/>
</dbReference>
<comment type="subcellular location">
    <subcellularLocation>
        <location evidence="1">Cell membrane</location>
        <topology evidence="1">Multi-pass membrane protein</topology>
    </subcellularLocation>
</comment>
<dbReference type="RefSeq" id="WP_075741590.1">
    <property type="nucleotide sequence ID" value="NZ_CP016076.1"/>
</dbReference>
<evidence type="ECO:0000313" key="9">
    <source>
        <dbReference type="Proteomes" id="UP000185511"/>
    </source>
</evidence>
<name>A0AAC9LFJ9_9PSEU</name>
<feature type="transmembrane region" description="Helical" evidence="6">
    <location>
        <begin position="160"/>
        <end position="185"/>
    </location>
</feature>
<feature type="transmembrane region" description="Helical" evidence="6">
    <location>
        <begin position="191"/>
        <end position="216"/>
    </location>
</feature>
<feature type="transmembrane region" description="Helical" evidence="6">
    <location>
        <begin position="362"/>
        <end position="385"/>
    </location>
</feature>
<feature type="transmembrane region" description="Helical" evidence="6">
    <location>
        <begin position="391"/>
        <end position="409"/>
    </location>
</feature>
<feature type="transmembrane region" description="Helical" evidence="6">
    <location>
        <begin position="329"/>
        <end position="350"/>
    </location>
</feature>
<reference evidence="9" key="1">
    <citation type="submission" date="2016-06" db="EMBL/GenBank/DDBJ databases">
        <title>Complete genome sequence of Actinoalloteichus fjordicus DSM 46855 (=ADI127-17), type strain of the new species Actinoalloteichus fjordicus.</title>
        <authorList>
            <person name="Ruckert C."/>
            <person name="Nouioui I."/>
            <person name="Willmese J."/>
            <person name="van Wezel G."/>
            <person name="Klenk H.-P."/>
            <person name="Kalinowski J."/>
            <person name="Zotchev S.B."/>
        </authorList>
    </citation>
    <scope>NUCLEOTIDE SEQUENCE [LARGE SCALE GENOMIC DNA]</scope>
    <source>
        <strain evidence="9">ADI127-7</strain>
    </source>
</reference>
<evidence type="ECO:0000259" key="7">
    <source>
        <dbReference type="PROSITE" id="PS50850"/>
    </source>
</evidence>
<dbReference type="InterPro" id="IPR020846">
    <property type="entry name" value="MFS_dom"/>
</dbReference>
<dbReference type="PANTHER" id="PTHR23513:SF11">
    <property type="entry name" value="STAPHYLOFERRIN A TRANSPORTER"/>
    <property type="match status" value="1"/>
</dbReference>
<dbReference type="CDD" id="cd06173">
    <property type="entry name" value="MFS_MefA_like"/>
    <property type="match status" value="1"/>
</dbReference>
<dbReference type="InterPro" id="IPR036259">
    <property type="entry name" value="MFS_trans_sf"/>
</dbReference>
<keyword evidence="3 6" id="KW-0812">Transmembrane</keyword>
<dbReference type="PROSITE" id="PS50850">
    <property type="entry name" value="MFS"/>
    <property type="match status" value="1"/>
</dbReference>
<dbReference type="Proteomes" id="UP000185511">
    <property type="component" value="Chromosome"/>
</dbReference>
<evidence type="ECO:0000256" key="5">
    <source>
        <dbReference type="ARBA" id="ARBA00023136"/>
    </source>
</evidence>
<proteinExistence type="predicted"/>
<evidence type="ECO:0000256" key="4">
    <source>
        <dbReference type="ARBA" id="ARBA00022989"/>
    </source>
</evidence>
<dbReference type="Gene3D" id="1.20.1250.20">
    <property type="entry name" value="MFS general substrate transporter like domains"/>
    <property type="match status" value="1"/>
</dbReference>
<dbReference type="KEGG" id="acad:UA74_19645"/>
<gene>
    <name evidence="8" type="ORF">UA74_19645</name>
</gene>
<keyword evidence="4 6" id="KW-1133">Transmembrane helix</keyword>
<dbReference type="AlphaFoldDB" id="A0AAC9LFJ9"/>
<dbReference type="PANTHER" id="PTHR23513">
    <property type="entry name" value="INTEGRAL MEMBRANE EFFLUX PROTEIN-RELATED"/>
    <property type="match status" value="1"/>
</dbReference>